<evidence type="ECO:0000256" key="1">
    <source>
        <dbReference type="SAM" id="MobiDB-lite"/>
    </source>
</evidence>
<gene>
    <name evidence="2" type="ORF">NDU88_007411</name>
</gene>
<feature type="compositionally biased region" description="Basic and acidic residues" evidence="1">
    <location>
        <begin position="44"/>
        <end position="57"/>
    </location>
</feature>
<protein>
    <submittedName>
        <fullName evidence="2">Uncharacterized protein</fullName>
    </submittedName>
</protein>
<dbReference type="Proteomes" id="UP001066276">
    <property type="component" value="Chromosome 4_2"/>
</dbReference>
<accession>A0AAV7SSJ9</accession>
<dbReference type="AlphaFoldDB" id="A0AAV7SSJ9"/>
<keyword evidence="3" id="KW-1185">Reference proteome</keyword>
<evidence type="ECO:0000313" key="3">
    <source>
        <dbReference type="Proteomes" id="UP001066276"/>
    </source>
</evidence>
<feature type="region of interest" description="Disordered" evidence="1">
    <location>
        <begin position="32"/>
        <end position="68"/>
    </location>
</feature>
<sequence>MPSHSTRSPSTPERAKKAPAGGNCLQIWAILPPGRGNHMKSRGRATDDGWIKKELPPHQRMRKRPGDESGDALLFKTWDLQKRWNMFGILLNFECPSEKVSVM</sequence>
<evidence type="ECO:0000313" key="2">
    <source>
        <dbReference type="EMBL" id="KAJ1167018.1"/>
    </source>
</evidence>
<proteinExistence type="predicted"/>
<reference evidence="2" key="1">
    <citation type="journal article" date="2022" name="bioRxiv">
        <title>Sequencing and chromosome-scale assembly of the giantPleurodeles waltlgenome.</title>
        <authorList>
            <person name="Brown T."/>
            <person name="Elewa A."/>
            <person name="Iarovenko S."/>
            <person name="Subramanian E."/>
            <person name="Araus A.J."/>
            <person name="Petzold A."/>
            <person name="Susuki M."/>
            <person name="Suzuki K.-i.T."/>
            <person name="Hayashi T."/>
            <person name="Toyoda A."/>
            <person name="Oliveira C."/>
            <person name="Osipova E."/>
            <person name="Leigh N.D."/>
            <person name="Simon A."/>
            <person name="Yun M.H."/>
        </authorList>
    </citation>
    <scope>NUCLEOTIDE SEQUENCE</scope>
    <source>
        <strain evidence="2">20211129_DDA</strain>
        <tissue evidence="2">Liver</tissue>
    </source>
</reference>
<feature type="compositionally biased region" description="Polar residues" evidence="1">
    <location>
        <begin position="1"/>
        <end position="11"/>
    </location>
</feature>
<feature type="region of interest" description="Disordered" evidence="1">
    <location>
        <begin position="1"/>
        <end position="20"/>
    </location>
</feature>
<dbReference type="EMBL" id="JANPWB010000008">
    <property type="protein sequence ID" value="KAJ1167018.1"/>
    <property type="molecule type" value="Genomic_DNA"/>
</dbReference>
<organism evidence="2 3">
    <name type="scientific">Pleurodeles waltl</name>
    <name type="common">Iberian ribbed newt</name>
    <dbReference type="NCBI Taxonomy" id="8319"/>
    <lineage>
        <taxon>Eukaryota</taxon>
        <taxon>Metazoa</taxon>
        <taxon>Chordata</taxon>
        <taxon>Craniata</taxon>
        <taxon>Vertebrata</taxon>
        <taxon>Euteleostomi</taxon>
        <taxon>Amphibia</taxon>
        <taxon>Batrachia</taxon>
        <taxon>Caudata</taxon>
        <taxon>Salamandroidea</taxon>
        <taxon>Salamandridae</taxon>
        <taxon>Pleurodelinae</taxon>
        <taxon>Pleurodeles</taxon>
    </lineage>
</organism>
<comment type="caution">
    <text evidence="2">The sequence shown here is derived from an EMBL/GenBank/DDBJ whole genome shotgun (WGS) entry which is preliminary data.</text>
</comment>
<name>A0AAV7SSJ9_PLEWA</name>